<dbReference type="PANTHER" id="PTHR37256">
    <property type="entry name" value="E1A-BINDING PROTEIN P400-LIKE"/>
    <property type="match status" value="1"/>
</dbReference>
<evidence type="ECO:0000313" key="3">
    <source>
        <dbReference type="Proteomes" id="UP001293593"/>
    </source>
</evidence>
<sequence length="375" mass="42153">MELDKLCNLEEEPHLSGAYIRNLVKQLTTSKTKDSMNPRNPDCTVAGDTSQACKLTKQDRVFDGHQPKHPTQPRQHKKQVRRRLHTSRPYQERLLNMAEARREIVTALKFHRAAMKQASEQQQHEAQQQPSVSLQPLQHQSFEQDGRVKSRRNPGSYPSCTSNFSNYMDAFSYSSLSHPLPSFSNSYTCSGASPIAPTLVPETPNIMLPNQTLGLNLNVHDFANLNAALYLDNINTSSNSYSSPSPSVATDQETPSAAISQGEEIAAVAHTIDSRAAVQATGGLHTAMDDEGLAEIRSVGEQYQMEWNDTMNLVTSAWWFRFLKSMEHGTTDDKPEDDAYHIFEEVMDFPAWLNANESCLEQCSQDYFQDPTLPW</sequence>
<evidence type="ECO:0000313" key="2">
    <source>
        <dbReference type="EMBL" id="KAK4274520.1"/>
    </source>
</evidence>
<gene>
    <name evidence="2" type="ORF">QN277_017727</name>
</gene>
<protein>
    <submittedName>
        <fullName evidence="2">Uncharacterized protein</fullName>
    </submittedName>
</protein>
<dbReference type="PANTHER" id="PTHR37256:SF1">
    <property type="entry name" value="MYB-LIKE PROTEIN A"/>
    <property type="match status" value="1"/>
</dbReference>
<feature type="region of interest" description="Disordered" evidence="1">
    <location>
        <begin position="61"/>
        <end position="90"/>
    </location>
</feature>
<organism evidence="2 3">
    <name type="scientific">Acacia crassicarpa</name>
    <name type="common">northern wattle</name>
    <dbReference type="NCBI Taxonomy" id="499986"/>
    <lineage>
        <taxon>Eukaryota</taxon>
        <taxon>Viridiplantae</taxon>
        <taxon>Streptophyta</taxon>
        <taxon>Embryophyta</taxon>
        <taxon>Tracheophyta</taxon>
        <taxon>Spermatophyta</taxon>
        <taxon>Magnoliopsida</taxon>
        <taxon>eudicotyledons</taxon>
        <taxon>Gunneridae</taxon>
        <taxon>Pentapetalae</taxon>
        <taxon>rosids</taxon>
        <taxon>fabids</taxon>
        <taxon>Fabales</taxon>
        <taxon>Fabaceae</taxon>
        <taxon>Caesalpinioideae</taxon>
        <taxon>mimosoid clade</taxon>
        <taxon>Acacieae</taxon>
        <taxon>Acacia</taxon>
    </lineage>
</organism>
<feature type="compositionally biased region" description="Basic residues" evidence="1">
    <location>
        <begin position="74"/>
        <end position="86"/>
    </location>
</feature>
<comment type="caution">
    <text evidence="2">The sequence shown here is derived from an EMBL/GenBank/DDBJ whole genome shotgun (WGS) entry which is preliminary data.</text>
</comment>
<name>A0AAE1KIC7_9FABA</name>
<dbReference type="EMBL" id="JAWXYG010000004">
    <property type="protein sequence ID" value="KAK4274520.1"/>
    <property type="molecule type" value="Genomic_DNA"/>
</dbReference>
<feature type="compositionally biased region" description="Low complexity" evidence="1">
    <location>
        <begin position="117"/>
        <end position="141"/>
    </location>
</feature>
<proteinExistence type="predicted"/>
<evidence type="ECO:0000256" key="1">
    <source>
        <dbReference type="SAM" id="MobiDB-lite"/>
    </source>
</evidence>
<accession>A0AAE1KIC7</accession>
<dbReference type="AlphaFoldDB" id="A0AAE1KIC7"/>
<keyword evidence="3" id="KW-1185">Reference proteome</keyword>
<feature type="region of interest" description="Disordered" evidence="1">
    <location>
        <begin position="115"/>
        <end position="157"/>
    </location>
</feature>
<reference evidence="2" key="1">
    <citation type="submission" date="2023-10" db="EMBL/GenBank/DDBJ databases">
        <title>Chromosome-level genome of the transformable northern wattle, Acacia crassicarpa.</title>
        <authorList>
            <person name="Massaro I."/>
            <person name="Sinha N.R."/>
            <person name="Poethig S."/>
            <person name="Leichty A.R."/>
        </authorList>
    </citation>
    <scope>NUCLEOTIDE SEQUENCE</scope>
    <source>
        <strain evidence="2">Acra3RX</strain>
        <tissue evidence="2">Leaf</tissue>
    </source>
</reference>
<dbReference type="Proteomes" id="UP001293593">
    <property type="component" value="Unassembled WGS sequence"/>
</dbReference>